<dbReference type="EMBL" id="VOFY01000021">
    <property type="protein sequence ID" value="KAA8581096.1"/>
    <property type="molecule type" value="Genomic_DNA"/>
</dbReference>
<keyword evidence="2" id="KW-1185">Reference proteome</keyword>
<dbReference type="Proteomes" id="UP000327493">
    <property type="component" value="Chromosome 21"/>
</dbReference>
<sequence>AENPASEVLNWGPSPQPSTSAVDIAGLLGLVPQLEATILPADLPVASTAVPRPQLSSAPLHHDEPLKIHNRSVEEYQQIYHEVVDDMLRYKNGRQRPYSLQLGRVIKQKLWERLDRPTFTETVGEEGRVHVDVSYGVGVYPPLYDVDISGEPKPVTS</sequence>
<organism evidence="1 2">
    <name type="scientific">Etheostoma spectabile</name>
    <name type="common">orangethroat darter</name>
    <dbReference type="NCBI Taxonomy" id="54343"/>
    <lineage>
        <taxon>Eukaryota</taxon>
        <taxon>Metazoa</taxon>
        <taxon>Chordata</taxon>
        <taxon>Craniata</taxon>
        <taxon>Vertebrata</taxon>
        <taxon>Euteleostomi</taxon>
        <taxon>Actinopterygii</taxon>
        <taxon>Neopterygii</taxon>
        <taxon>Teleostei</taxon>
        <taxon>Neoteleostei</taxon>
        <taxon>Acanthomorphata</taxon>
        <taxon>Eupercaria</taxon>
        <taxon>Perciformes</taxon>
        <taxon>Percoidei</taxon>
        <taxon>Percidae</taxon>
        <taxon>Etheostomatinae</taxon>
        <taxon>Etheostoma</taxon>
    </lineage>
</organism>
<accession>A0A5J5CKJ8</accession>
<dbReference type="PANTHER" id="PTHR15578:SF0">
    <property type="entry name" value="CHROMOSOME 22 OPEN READING FRAME 31"/>
    <property type="match status" value="1"/>
</dbReference>
<evidence type="ECO:0000313" key="1">
    <source>
        <dbReference type="EMBL" id="KAA8581096.1"/>
    </source>
</evidence>
<feature type="non-terminal residue" evidence="1">
    <location>
        <position position="1"/>
    </location>
</feature>
<comment type="caution">
    <text evidence="1">The sequence shown here is derived from an EMBL/GenBank/DDBJ whole genome shotgun (WGS) entry which is preliminary data.</text>
</comment>
<dbReference type="PANTHER" id="PTHR15578">
    <property type="entry name" value="CHROMOSOME 8 C22ORF31 HOMOLOG"/>
    <property type="match status" value="1"/>
</dbReference>
<dbReference type="InterPro" id="IPR028970">
    <property type="entry name" value="DUF4662"/>
</dbReference>
<name>A0A5J5CKJ8_9PERO</name>
<reference evidence="1 2" key="1">
    <citation type="submission" date="2019-08" db="EMBL/GenBank/DDBJ databases">
        <title>A chromosome-level genome assembly, high-density linkage maps, and genome scans reveal the genomic architecture of hybrid incompatibilities underlying speciation via character displacement in darters (Percidae: Etheostominae).</title>
        <authorList>
            <person name="Moran R.L."/>
            <person name="Catchen J.M."/>
            <person name="Fuller R.C."/>
        </authorList>
    </citation>
    <scope>NUCLEOTIDE SEQUENCE [LARGE SCALE GENOMIC DNA]</scope>
    <source>
        <strain evidence="1">EspeVRDwgs_2016</strain>
        <tissue evidence="1">Muscle</tissue>
    </source>
</reference>
<evidence type="ECO:0000313" key="2">
    <source>
        <dbReference type="Proteomes" id="UP000327493"/>
    </source>
</evidence>
<gene>
    <name evidence="1" type="ORF">FQN60_002677</name>
</gene>
<feature type="non-terminal residue" evidence="1">
    <location>
        <position position="157"/>
    </location>
</feature>
<proteinExistence type="predicted"/>
<protein>
    <submittedName>
        <fullName evidence="1">Uncharacterized protein</fullName>
    </submittedName>
</protein>
<dbReference type="Pfam" id="PF15578">
    <property type="entry name" value="DUF4662"/>
    <property type="match status" value="1"/>
</dbReference>
<dbReference type="AlphaFoldDB" id="A0A5J5CKJ8"/>